<dbReference type="Proteomes" id="UP000236726">
    <property type="component" value="Unassembled WGS sequence"/>
</dbReference>
<dbReference type="PANTHER" id="PTHR36924">
    <property type="entry name" value="ANTITOXIN HIGA-1"/>
    <property type="match status" value="1"/>
</dbReference>
<dbReference type="PANTHER" id="PTHR36924:SF1">
    <property type="entry name" value="ANTITOXIN HIGA-1"/>
    <property type="match status" value="1"/>
</dbReference>
<dbReference type="GO" id="GO:0003677">
    <property type="term" value="F:DNA binding"/>
    <property type="evidence" value="ECO:0007669"/>
    <property type="project" value="UniProtKB-KW"/>
</dbReference>
<dbReference type="RefSeq" id="WP_103952434.1">
    <property type="nucleotide sequence ID" value="NZ_FNUL01000004.1"/>
</dbReference>
<dbReference type="CDD" id="cd00093">
    <property type="entry name" value="HTH_XRE"/>
    <property type="match status" value="1"/>
</dbReference>
<proteinExistence type="predicted"/>
<dbReference type="Gene3D" id="1.10.260.40">
    <property type="entry name" value="lambda repressor-like DNA-binding domains"/>
    <property type="match status" value="1"/>
</dbReference>
<dbReference type="Pfam" id="PF01381">
    <property type="entry name" value="HTH_3"/>
    <property type="match status" value="1"/>
</dbReference>
<dbReference type="AlphaFoldDB" id="A0A1H5TD04"/>
<dbReference type="SUPFAM" id="SSF47413">
    <property type="entry name" value="lambda repressor-like DNA-binding domains"/>
    <property type="match status" value="1"/>
</dbReference>
<evidence type="ECO:0000256" key="1">
    <source>
        <dbReference type="ARBA" id="ARBA00023125"/>
    </source>
</evidence>
<keyword evidence="4" id="KW-1185">Reference proteome</keyword>
<dbReference type="InterPro" id="IPR013430">
    <property type="entry name" value="Toxin_antidote_HigA"/>
</dbReference>
<keyword evidence="1" id="KW-0238">DNA-binding</keyword>
<evidence type="ECO:0000313" key="3">
    <source>
        <dbReference type="EMBL" id="SEF60650.1"/>
    </source>
</evidence>
<dbReference type="NCBIfam" id="TIGR02607">
    <property type="entry name" value="antidote_HigA"/>
    <property type="match status" value="1"/>
</dbReference>
<reference evidence="3 4" key="1">
    <citation type="submission" date="2016-10" db="EMBL/GenBank/DDBJ databases">
        <authorList>
            <person name="de Groot N.N."/>
        </authorList>
    </citation>
    <scope>NUCLEOTIDE SEQUENCE [LARGE SCALE GENOMIC DNA]</scope>
    <source>
        <strain evidence="3 4">D15d</strain>
    </source>
</reference>
<dbReference type="SMART" id="SM00530">
    <property type="entry name" value="HTH_XRE"/>
    <property type="match status" value="1"/>
</dbReference>
<evidence type="ECO:0000259" key="2">
    <source>
        <dbReference type="PROSITE" id="PS50943"/>
    </source>
</evidence>
<sequence length="368" mass="41885">MSNVNEYKDIVAFHPGYYIADIIEDMEISRAEFATRMGTTAKTLSQLINGKANISNDLAKKLSVMLGTSVEVWQNLQNTYDQKLIEIQQAKDIDAQAELAKEIDYKYFVDVVGLPIARSINDKVANLCKFFKVADLRIMLQPDFLVNFRSSSSCNSQKNIINSRAWIQTAMNISKNIDTKPYNAEKLKGYLPELRSMTVKKPEEFLPRMREIFAECGVAFVLLPHLKNSGVNGAVKWVTEDRVVLAMNNRGLDADKFWFSLFHEIKHVLQQKIKTVFISSTVEEMMDINNTLEIEADKFATNYLISPADYRRLSPSRYTSDDEIVEFAKTIGIHPGIVAGRLQHEGIIAQNRCSKLKEKYVIEIKHTA</sequence>
<gene>
    <name evidence="3" type="ORF">SAMN05216537_104108</name>
</gene>
<dbReference type="EMBL" id="FNUL01000004">
    <property type="protein sequence ID" value="SEF60650.1"/>
    <property type="molecule type" value="Genomic_DNA"/>
</dbReference>
<organism evidence="3 4">
    <name type="scientific">Lachnospira multipara</name>
    <dbReference type="NCBI Taxonomy" id="28051"/>
    <lineage>
        <taxon>Bacteria</taxon>
        <taxon>Bacillati</taxon>
        <taxon>Bacillota</taxon>
        <taxon>Clostridia</taxon>
        <taxon>Lachnospirales</taxon>
        <taxon>Lachnospiraceae</taxon>
        <taxon>Lachnospira</taxon>
    </lineage>
</organism>
<dbReference type="InterPro" id="IPR001387">
    <property type="entry name" value="Cro/C1-type_HTH"/>
</dbReference>
<accession>A0A1H5TD04</accession>
<protein>
    <submittedName>
        <fullName evidence="3">Addiction module antidote protein, HigA family</fullName>
    </submittedName>
</protein>
<evidence type="ECO:0000313" key="4">
    <source>
        <dbReference type="Proteomes" id="UP000236726"/>
    </source>
</evidence>
<feature type="domain" description="HTH cro/C1-type" evidence="2">
    <location>
        <begin position="19"/>
        <end position="73"/>
    </location>
</feature>
<dbReference type="PROSITE" id="PS50943">
    <property type="entry name" value="HTH_CROC1"/>
    <property type="match status" value="1"/>
</dbReference>
<name>A0A1H5TD04_9FIRM</name>
<dbReference type="InterPro" id="IPR010982">
    <property type="entry name" value="Lambda_DNA-bd_dom_sf"/>
</dbReference>